<proteinExistence type="predicted"/>
<evidence type="ECO:0000256" key="1">
    <source>
        <dbReference type="SAM" id="Phobius"/>
    </source>
</evidence>
<evidence type="ECO:0000313" key="2">
    <source>
        <dbReference type="EMBL" id="MUG66547.1"/>
    </source>
</evidence>
<feature type="transmembrane region" description="Helical" evidence="1">
    <location>
        <begin position="304"/>
        <end position="326"/>
    </location>
</feature>
<organism evidence="2 3">
    <name type="scientific">Paenibacillus campinasensis</name>
    <dbReference type="NCBI Taxonomy" id="66347"/>
    <lineage>
        <taxon>Bacteria</taxon>
        <taxon>Bacillati</taxon>
        <taxon>Bacillota</taxon>
        <taxon>Bacilli</taxon>
        <taxon>Bacillales</taxon>
        <taxon>Paenibacillaceae</taxon>
        <taxon>Paenibacillus</taxon>
    </lineage>
</organism>
<keyword evidence="1" id="KW-0472">Membrane</keyword>
<feature type="transmembrane region" description="Helical" evidence="1">
    <location>
        <begin position="270"/>
        <end position="292"/>
    </location>
</feature>
<comment type="caution">
    <text evidence="2">The sequence shown here is derived from an EMBL/GenBank/DDBJ whole genome shotgun (WGS) entry which is preliminary data.</text>
</comment>
<keyword evidence="1" id="KW-0812">Transmembrane</keyword>
<dbReference type="EMBL" id="WOAA01000007">
    <property type="protein sequence ID" value="MUG66547.1"/>
    <property type="molecule type" value="Genomic_DNA"/>
</dbReference>
<dbReference type="RefSeq" id="WP_155618047.1">
    <property type="nucleotide sequence ID" value="NZ_WOAA01000007.1"/>
</dbReference>
<feature type="transmembrane region" description="Helical" evidence="1">
    <location>
        <begin position="231"/>
        <end position="250"/>
    </location>
</feature>
<name>A0ABW9T0V6_9BACL</name>
<accession>A0ABW9T0V6</accession>
<keyword evidence="3" id="KW-1185">Reference proteome</keyword>
<evidence type="ECO:0000313" key="3">
    <source>
        <dbReference type="Proteomes" id="UP000435177"/>
    </source>
</evidence>
<gene>
    <name evidence="2" type="ORF">GNP94_11105</name>
</gene>
<reference evidence="2 3" key="1">
    <citation type="submission" date="2019-11" db="EMBL/GenBank/DDBJ databases">
        <title>Draft genome sequences of five Paenibacillus species of dairy origin.</title>
        <authorList>
            <person name="Olajide A.M."/>
            <person name="Chen S."/>
            <person name="Lapointe G."/>
        </authorList>
    </citation>
    <scope>NUCLEOTIDE SEQUENCE [LARGE SCALE GENOMIC DNA]</scope>
    <source>
        <strain evidence="2 3">3CS1</strain>
    </source>
</reference>
<sequence>MINLLGSLAKSQAMYKKFEDYANRMIVGPATMTVVPAAKENEFRELFNIHIGDVEVSSAMFDQVKREALKTGADVTQSLKNSLSFMSMTQNADQIAELNNFAARLSTLSPGGKSSADAAAAIMNAIRGNTDSLAKEFHIPAGEIAQFNSEIVDAKGNFESFLASMDELLNRAGMTQEGLNTMLDSPVNQWQTLLGNVNNSFIQIGTGALAALTPILQMLNEAFENGTFQPFIDALSIGLMFISELFLWAAQLVPPAWEFVKGAILGVGTVIWNLISIFFGLLPVLTFVGVLIATLNAGFIFGRIAAFGYAAAQALVAVYTNIVANATRLAAAAMRILNMVIKANPIMLLISLITAAISAFGVWSIVTQGLKQVFSNVFGFIVDLAQSTVNAVIGLINGIIKGVNAVAGFFGRILGVDTKEIAEIEYRADFTDFRDKGQDFIENFSMDNFKQQFIPDVGNDFEDILNQHNMGTTGLDVAYSAPSPSPSMPSMPTTPMPVAPMGGSIDTVDKVNKTVDVASEDLKVMRDLAEIQAISNMITLTPTVQMTTGDINSGADLDTIISRINRTLEEEFVSSAEGVYL</sequence>
<evidence type="ECO:0008006" key="4">
    <source>
        <dbReference type="Google" id="ProtNLM"/>
    </source>
</evidence>
<dbReference type="Proteomes" id="UP000435177">
    <property type="component" value="Unassembled WGS sequence"/>
</dbReference>
<keyword evidence="1" id="KW-1133">Transmembrane helix</keyword>
<feature type="transmembrane region" description="Helical" evidence="1">
    <location>
        <begin position="346"/>
        <end position="366"/>
    </location>
</feature>
<protein>
    <recommendedName>
        <fullName evidence="4">Phage tail tape measure protein</fullName>
    </recommendedName>
</protein>